<feature type="transmembrane region" description="Helical" evidence="5">
    <location>
        <begin position="124"/>
        <end position="147"/>
    </location>
</feature>
<keyword evidence="2 5" id="KW-0812">Transmembrane</keyword>
<evidence type="ECO:0000256" key="4">
    <source>
        <dbReference type="ARBA" id="ARBA00023136"/>
    </source>
</evidence>
<keyword evidence="4 5" id="KW-0472">Membrane</keyword>
<dbReference type="AlphaFoldDB" id="A0AAU9RGE2"/>
<dbReference type="SUPFAM" id="SSF103481">
    <property type="entry name" value="Multidrug resistance efflux transporter EmrE"/>
    <property type="match status" value="1"/>
</dbReference>
<protein>
    <recommendedName>
        <fullName evidence="8">WAT1-related protein</fullName>
    </recommendedName>
</protein>
<evidence type="ECO:0000256" key="5">
    <source>
        <dbReference type="SAM" id="Phobius"/>
    </source>
</evidence>
<evidence type="ECO:0000256" key="2">
    <source>
        <dbReference type="ARBA" id="ARBA00022692"/>
    </source>
</evidence>
<reference evidence="6 7" key="1">
    <citation type="submission" date="2022-03" db="EMBL/GenBank/DDBJ databases">
        <authorList>
            <person name="Nunn A."/>
            <person name="Chopra R."/>
            <person name="Nunn A."/>
            <person name="Contreras Garrido A."/>
        </authorList>
    </citation>
    <scope>NUCLEOTIDE SEQUENCE [LARGE SCALE GENOMIC DNA]</scope>
</reference>
<evidence type="ECO:0000256" key="3">
    <source>
        <dbReference type="ARBA" id="ARBA00022989"/>
    </source>
</evidence>
<dbReference type="InterPro" id="IPR030184">
    <property type="entry name" value="WAT1-related"/>
</dbReference>
<evidence type="ECO:0000256" key="1">
    <source>
        <dbReference type="ARBA" id="ARBA00004141"/>
    </source>
</evidence>
<organism evidence="6 7">
    <name type="scientific">Thlaspi arvense</name>
    <name type="common">Field penny-cress</name>
    <dbReference type="NCBI Taxonomy" id="13288"/>
    <lineage>
        <taxon>Eukaryota</taxon>
        <taxon>Viridiplantae</taxon>
        <taxon>Streptophyta</taxon>
        <taxon>Embryophyta</taxon>
        <taxon>Tracheophyta</taxon>
        <taxon>Spermatophyta</taxon>
        <taxon>Magnoliopsida</taxon>
        <taxon>eudicotyledons</taxon>
        <taxon>Gunneridae</taxon>
        <taxon>Pentapetalae</taxon>
        <taxon>rosids</taxon>
        <taxon>malvids</taxon>
        <taxon>Brassicales</taxon>
        <taxon>Brassicaceae</taxon>
        <taxon>Thlaspideae</taxon>
        <taxon>Thlaspi</taxon>
    </lineage>
</organism>
<gene>
    <name evidence="6" type="ORF">TAV2_LOCUS4620</name>
</gene>
<keyword evidence="3 5" id="KW-1133">Transmembrane helix</keyword>
<accession>A0AAU9RGE2</accession>
<keyword evidence="7" id="KW-1185">Reference proteome</keyword>
<dbReference type="Proteomes" id="UP000836841">
    <property type="component" value="Unassembled WGS sequence"/>
</dbReference>
<evidence type="ECO:0000313" key="7">
    <source>
        <dbReference type="Proteomes" id="UP000836841"/>
    </source>
</evidence>
<dbReference type="PANTHER" id="PTHR31218">
    <property type="entry name" value="WAT1-RELATED PROTEIN"/>
    <property type="match status" value="1"/>
</dbReference>
<dbReference type="EMBL" id="CAJVSB020000150">
    <property type="protein sequence ID" value="CAH2042007.1"/>
    <property type="molecule type" value="Genomic_DNA"/>
</dbReference>
<evidence type="ECO:0008006" key="8">
    <source>
        <dbReference type="Google" id="ProtNLM"/>
    </source>
</evidence>
<feature type="transmembrane region" description="Helical" evidence="5">
    <location>
        <begin position="159"/>
        <end position="180"/>
    </location>
</feature>
<feature type="transmembrane region" description="Helical" evidence="5">
    <location>
        <begin position="186"/>
        <end position="205"/>
    </location>
</feature>
<feature type="transmembrane region" description="Helical" evidence="5">
    <location>
        <begin position="6"/>
        <end position="27"/>
    </location>
</feature>
<comment type="subcellular location">
    <subcellularLocation>
        <location evidence="1">Membrane</location>
        <topology evidence="1">Multi-pass membrane protein</topology>
    </subcellularLocation>
</comment>
<feature type="transmembrane region" description="Helical" evidence="5">
    <location>
        <begin position="39"/>
        <end position="59"/>
    </location>
</feature>
<name>A0AAU9RGE2_THLAR</name>
<proteinExistence type="predicted"/>
<evidence type="ECO:0000313" key="6">
    <source>
        <dbReference type="EMBL" id="CAH2042007.1"/>
    </source>
</evidence>
<comment type="caution">
    <text evidence="6">The sequence shown here is derived from an EMBL/GenBank/DDBJ whole genome shotgun (WGS) entry which is preliminary data.</text>
</comment>
<dbReference type="InterPro" id="IPR037185">
    <property type="entry name" value="EmrE-like"/>
</dbReference>
<sequence length="227" mass="24924">MNYISATFCVALSNTVPAITFIMAVLLRMERISMKKWPGIAKLVGSAVSILGATFFILVKGPPMYHTSHKESSVSFTESSSKGDWLKGSLIATSSNVSWAAWIIMQEPILKEYPAKMRLTALQTFFSCIQAALWAVAGVLYAGLTYWLRIWVIGKKGPVFLAMFTPLGLVFTAFFSAILWKESLHWGSASGAVVLVGGLYGYLWGKNEEDKAENLEQQKPAAPQETA</sequence>
<dbReference type="GO" id="GO:0016020">
    <property type="term" value="C:membrane"/>
    <property type="evidence" value="ECO:0007669"/>
    <property type="project" value="InterPro"/>
</dbReference>
<dbReference type="GO" id="GO:0022857">
    <property type="term" value="F:transmembrane transporter activity"/>
    <property type="evidence" value="ECO:0007669"/>
    <property type="project" value="InterPro"/>
</dbReference>